<dbReference type="Proteomes" id="UP000694845">
    <property type="component" value="Unplaced"/>
</dbReference>
<dbReference type="SUPFAM" id="SSF56436">
    <property type="entry name" value="C-type lectin-like"/>
    <property type="match status" value="1"/>
</dbReference>
<dbReference type="InterPro" id="IPR003609">
    <property type="entry name" value="Pan_app"/>
</dbReference>
<dbReference type="OMA" id="FPERIWI"/>
<dbReference type="GeneID" id="110982680"/>
<feature type="chain" id="PRO_5034129408" evidence="2">
    <location>
        <begin position="21"/>
        <end position="247"/>
    </location>
</feature>
<evidence type="ECO:0000256" key="1">
    <source>
        <dbReference type="ARBA" id="ARBA00023157"/>
    </source>
</evidence>
<gene>
    <name evidence="5" type="primary">LOC110982680</name>
</gene>
<keyword evidence="1" id="KW-1015">Disulfide bond</keyword>
<keyword evidence="2" id="KW-0732">Signal</keyword>
<dbReference type="Pfam" id="PF00024">
    <property type="entry name" value="PAN_1"/>
    <property type="match status" value="1"/>
</dbReference>
<evidence type="ECO:0000259" key="3">
    <source>
        <dbReference type="PROSITE" id="PS50041"/>
    </source>
</evidence>
<dbReference type="InterPro" id="IPR016186">
    <property type="entry name" value="C-type_lectin-like/link_sf"/>
</dbReference>
<feature type="domain" description="C-type lectin" evidence="3">
    <location>
        <begin position="30"/>
        <end position="153"/>
    </location>
</feature>
<dbReference type="PANTHER" id="PTHR22803">
    <property type="entry name" value="MANNOSE, PHOSPHOLIPASE, LECTIN RECEPTOR RELATED"/>
    <property type="match status" value="1"/>
</dbReference>
<accession>A0A8B7YWA6</accession>
<organism evidence="4 5">
    <name type="scientific">Acanthaster planci</name>
    <name type="common">Crown-of-thorns starfish</name>
    <dbReference type="NCBI Taxonomy" id="133434"/>
    <lineage>
        <taxon>Eukaryota</taxon>
        <taxon>Metazoa</taxon>
        <taxon>Echinodermata</taxon>
        <taxon>Eleutherozoa</taxon>
        <taxon>Asterozoa</taxon>
        <taxon>Asteroidea</taxon>
        <taxon>Valvatacea</taxon>
        <taxon>Valvatida</taxon>
        <taxon>Acanthasteridae</taxon>
        <taxon>Acanthaster</taxon>
    </lineage>
</organism>
<dbReference type="InterPro" id="IPR016187">
    <property type="entry name" value="CTDL_fold"/>
</dbReference>
<feature type="signal peptide" evidence="2">
    <location>
        <begin position="1"/>
        <end position="20"/>
    </location>
</feature>
<dbReference type="SMART" id="SM00034">
    <property type="entry name" value="CLECT"/>
    <property type="match status" value="1"/>
</dbReference>
<name>A0A8B7YWA6_ACAPL</name>
<evidence type="ECO:0000256" key="2">
    <source>
        <dbReference type="SAM" id="SignalP"/>
    </source>
</evidence>
<dbReference type="KEGG" id="aplc:110982680"/>
<proteinExistence type="predicted"/>
<dbReference type="Gene3D" id="3.10.100.10">
    <property type="entry name" value="Mannose-Binding Protein A, subunit A"/>
    <property type="match status" value="1"/>
</dbReference>
<dbReference type="InterPro" id="IPR018378">
    <property type="entry name" value="C-type_lectin_CS"/>
</dbReference>
<dbReference type="PROSITE" id="PS00615">
    <property type="entry name" value="C_TYPE_LECTIN_1"/>
    <property type="match status" value="1"/>
</dbReference>
<dbReference type="Pfam" id="PF00059">
    <property type="entry name" value="Lectin_C"/>
    <property type="match status" value="1"/>
</dbReference>
<dbReference type="OrthoDB" id="6133475at2759"/>
<reference evidence="5" key="1">
    <citation type="submission" date="2025-08" db="UniProtKB">
        <authorList>
            <consortium name="RefSeq"/>
        </authorList>
    </citation>
    <scope>IDENTIFICATION</scope>
</reference>
<dbReference type="AlphaFoldDB" id="A0A8B7YWA6"/>
<keyword evidence="4" id="KW-1185">Reference proteome</keyword>
<dbReference type="CDD" id="cd00037">
    <property type="entry name" value="CLECT"/>
    <property type="match status" value="1"/>
</dbReference>
<dbReference type="PROSITE" id="PS50041">
    <property type="entry name" value="C_TYPE_LECTIN_2"/>
    <property type="match status" value="1"/>
</dbReference>
<sequence>MDMSAFEAIVFLVGLYASQAAVCPADWRQYGDICYFPITTSMSWEEANQACFAKEAQLALPRSQMEQDAIWGMLQETVNGQFPERIWIACSDFEEEGNWRPCPLRDDGSNAYENWRGNQPDNNNGADCAAMIRSNGGRWGDRPCRELNFAVCQLPAILMSVPTVCLLINTDGRPASACLVGHNLKEIPVTGVVECGMACRLEPRCRSFNLVKQGRAGMLCQLKNVTWSEADEKSFMKTQENCYFFEL</sequence>
<evidence type="ECO:0000313" key="5">
    <source>
        <dbReference type="RefSeq" id="XP_022096967.1"/>
    </source>
</evidence>
<dbReference type="InterPro" id="IPR001304">
    <property type="entry name" value="C-type_lectin-like"/>
</dbReference>
<protein>
    <submittedName>
        <fullName evidence="5">Echinoidin-like</fullName>
    </submittedName>
</protein>
<dbReference type="RefSeq" id="XP_022096967.1">
    <property type="nucleotide sequence ID" value="XM_022241275.1"/>
</dbReference>
<evidence type="ECO:0000313" key="4">
    <source>
        <dbReference type="Proteomes" id="UP000694845"/>
    </source>
</evidence>
<dbReference type="InterPro" id="IPR050111">
    <property type="entry name" value="C-type_lectin/snaclec_domain"/>
</dbReference>